<proteinExistence type="predicted"/>
<evidence type="ECO:0000313" key="4">
    <source>
        <dbReference type="Proteomes" id="UP000183413"/>
    </source>
</evidence>
<feature type="signal peptide" evidence="2">
    <location>
        <begin position="1"/>
        <end position="32"/>
    </location>
</feature>
<protein>
    <recommendedName>
        <fullName evidence="5">Secreted protein</fullName>
    </recommendedName>
</protein>
<evidence type="ECO:0000313" key="3">
    <source>
        <dbReference type="EMBL" id="SFO68548.1"/>
    </source>
</evidence>
<accession>A0A1I5J6S2</accession>
<evidence type="ECO:0008006" key="5">
    <source>
        <dbReference type="Google" id="ProtNLM"/>
    </source>
</evidence>
<dbReference type="Proteomes" id="UP000183413">
    <property type="component" value="Unassembled WGS sequence"/>
</dbReference>
<keyword evidence="4" id="KW-1185">Reference proteome</keyword>
<reference evidence="3 4" key="1">
    <citation type="submission" date="2016-10" db="EMBL/GenBank/DDBJ databases">
        <authorList>
            <person name="de Groot N.N."/>
        </authorList>
    </citation>
    <scope>NUCLEOTIDE SEQUENCE [LARGE SCALE GENOMIC DNA]</scope>
    <source>
        <strain evidence="3 4">DSM 43067</strain>
    </source>
</reference>
<dbReference type="AlphaFoldDB" id="A0A1I5J6S2"/>
<name>A0A1I5J6S2_9ACTN</name>
<feature type="compositionally biased region" description="Low complexity" evidence="1">
    <location>
        <begin position="45"/>
        <end position="58"/>
    </location>
</feature>
<sequence length="170" mass="18004">MSFKTKTAMTSVGVAGVLALPTAAFAITPAQAAGAKAAPAAGAGASAAPGAAARPPVGWNCKADKDTDDGDPGGSSGWTRRRWKFSDSNFAEARFAAKGEKFGVYNGTKTSVGGTLYVKYGSKWKKKKTLKLTKDDAYKFRNLSIKDGRKVYMKVWVHKRGSCKSHTFTA</sequence>
<feature type="chain" id="PRO_5010224277" description="Secreted protein" evidence="2">
    <location>
        <begin position="33"/>
        <end position="170"/>
    </location>
</feature>
<organism evidence="3 4">
    <name type="scientific">Actinomadura madurae</name>
    <dbReference type="NCBI Taxonomy" id="1993"/>
    <lineage>
        <taxon>Bacteria</taxon>
        <taxon>Bacillati</taxon>
        <taxon>Actinomycetota</taxon>
        <taxon>Actinomycetes</taxon>
        <taxon>Streptosporangiales</taxon>
        <taxon>Thermomonosporaceae</taxon>
        <taxon>Actinomadura</taxon>
    </lineage>
</organism>
<dbReference type="RefSeq" id="WP_075022234.1">
    <property type="nucleotide sequence ID" value="NZ_FOVH01000008.1"/>
</dbReference>
<dbReference type="InParanoid" id="A0A1I5J6S2"/>
<gene>
    <name evidence="3" type="ORF">SAMN04489713_108357</name>
</gene>
<dbReference type="EMBL" id="FOVH01000008">
    <property type="protein sequence ID" value="SFO68548.1"/>
    <property type="molecule type" value="Genomic_DNA"/>
</dbReference>
<feature type="region of interest" description="Disordered" evidence="1">
    <location>
        <begin position="45"/>
        <end position="80"/>
    </location>
</feature>
<evidence type="ECO:0000256" key="2">
    <source>
        <dbReference type="SAM" id="SignalP"/>
    </source>
</evidence>
<evidence type="ECO:0000256" key="1">
    <source>
        <dbReference type="SAM" id="MobiDB-lite"/>
    </source>
</evidence>
<keyword evidence="2" id="KW-0732">Signal</keyword>